<dbReference type="GO" id="GO:0003677">
    <property type="term" value="F:DNA binding"/>
    <property type="evidence" value="ECO:0007669"/>
    <property type="project" value="UniProtKB-KW"/>
</dbReference>
<dbReference type="NCBIfam" id="TIGR01624">
    <property type="entry name" value="LRP1_Cterm"/>
    <property type="match status" value="1"/>
</dbReference>
<dbReference type="GO" id="GO:0005634">
    <property type="term" value="C:nucleus"/>
    <property type="evidence" value="ECO:0007669"/>
    <property type="project" value="UniProtKB-SubCell"/>
</dbReference>
<evidence type="ECO:0000313" key="9">
    <source>
        <dbReference type="EMBL" id="KAG6494875.1"/>
    </source>
</evidence>
<evidence type="ECO:0000256" key="3">
    <source>
        <dbReference type="ARBA" id="ARBA00022723"/>
    </source>
</evidence>
<dbReference type="PANTHER" id="PTHR31604">
    <property type="entry name" value="PROTEIN LATERAL ROOT PRIMORDIUM 1"/>
    <property type="match status" value="1"/>
</dbReference>
<dbReference type="InterPro" id="IPR006510">
    <property type="entry name" value="Znf_LRP1"/>
</dbReference>
<gene>
    <name evidence="9" type="ORF">ZIOFF_042658</name>
</gene>
<evidence type="ECO:0000313" key="10">
    <source>
        <dbReference type="Proteomes" id="UP000734854"/>
    </source>
</evidence>
<keyword evidence="10" id="KW-1185">Reference proteome</keyword>
<dbReference type="Pfam" id="PF05142">
    <property type="entry name" value="DUF702"/>
    <property type="match status" value="1"/>
</dbReference>
<evidence type="ECO:0000256" key="5">
    <source>
        <dbReference type="ARBA" id="ARBA00023125"/>
    </source>
</evidence>
<name>A0A8J5KY35_ZINOF</name>
<comment type="subcellular location">
    <subcellularLocation>
        <location evidence="1">Nucleus</location>
    </subcellularLocation>
</comment>
<evidence type="ECO:0000256" key="4">
    <source>
        <dbReference type="ARBA" id="ARBA00022833"/>
    </source>
</evidence>
<sequence length="311" mass="32221">MAGFFLGSGSDSGGGCQPPRGELGSAGAAGVPASEGGFFLYTTGRGDPTAYGARGFELWQQHHPHPQLYSGGAFPHVGAAQPQQAGRGGGLGGGLSCQDCGNQAKKDCVHLRCRTCCKSRGFPCPTHVKSTWVPAARRRERQQQLASAAAAAAEHRSRRGASVAGSDSATASGETSKRPREIVTCLRPTTATATATTFAEAATFPPEVSAPAVFRCVRVSHVDDGDDVFAYQTAISIGGHVFKGLLYDHGASAAEPQDFPLAFSTSPTATIAGAGHPPINTPTTAPSDRPLDPYPTAFMAGAQFFPHQNRP</sequence>
<dbReference type="GO" id="GO:0003700">
    <property type="term" value="F:DNA-binding transcription factor activity"/>
    <property type="evidence" value="ECO:0007669"/>
    <property type="project" value="InterPro"/>
</dbReference>
<dbReference type="NCBIfam" id="TIGR01623">
    <property type="entry name" value="put_zinc_LRP1"/>
    <property type="match status" value="1"/>
</dbReference>
<accession>A0A8J5KY35</accession>
<evidence type="ECO:0000256" key="8">
    <source>
        <dbReference type="SAM" id="MobiDB-lite"/>
    </source>
</evidence>
<evidence type="ECO:0000256" key="2">
    <source>
        <dbReference type="ARBA" id="ARBA00006911"/>
    </source>
</evidence>
<keyword evidence="4" id="KW-0862">Zinc</keyword>
<protein>
    <recommendedName>
        <fullName evidence="11">Protein SHI RELATED SEQUENCE 1</fullName>
    </recommendedName>
</protein>
<dbReference type="GO" id="GO:0045893">
    <property type="term" value="P:positive regulation of DNA-templated transcription"/>
    <property type="evidence" value="ECO:0007669"/>
    <property type="project" value="TreeGrafter"/>
</dbReference>
<evidence type="ECO:0000256" key="6">
    <source>
        <dbReference type="ARBA" id="ARBA00023159"/>
    </source>
</evidence>
<evidence type="ECO:0000256" key="1">
    <source>
        <dbReference type="ARBA" id="ARBA00004123"/>
    </source>
</evidence>
<comment type="caution">
    <text evidence="9">The sequence shown here is derived from an EMBL/GenBank/DDBJ whole genome shotgun (WGS) entry which is preliminary data.</text>
</comment>
<comment type="similarity">
    <text evidence="2">Belongs to the SHI protein family.</text>
</comment>
<dbReference type="PANTHER" id="PTHR31604:SF2">
    <property type="entry name" value="PROTEIN SHI RELATED SEQUENCE 7"/>
    <property type="match status" value="1"/>
</dbReference>
<feature type="compositionally biased region" description="Low complexity" evidence="8">
    <location>
        <begin position="143"/>
        <end position="152"/>
    </location>
</feature>
<keyword evidence="6" id="KW-0010">Activator</keyword>
<feature type="compositionally biased region" description="Polar residues" evidence="8">
    <location>
        <begin position="165"/>
        <end position="174"/>
    </location>
</feature>
<proteinExistence type="inferred from homology"/>
<dbReference type="Proteomes" id="UP000734854">
    <property type="component" value="Unassembled WGS sequence"/>
</dbReference>
<reference evidence="9 10" key="1">
    <citation type="submission" date="2020-08" db="EMBL/GenBank/DDBJ databases">
        <title>Plant Genome Project.</title>
        <authorList>
            <person name="Zhang R.-G."/>
        </authorList>
    </citation>
    <scope>NUCLEOTIDE SEQUENCE [LARGE SCALE GENOMIC DNA]</scope>
    <source>
        <tissue evidence="9">Rhizome</tissue>
    </source>
</reference>
<dbReference type="InterPro" id="IPR007818">
    <property type="entry name" value="SHI"/>
</dbReference>
<feature type="region of interest" description="Disordered" evidence="8">
    <location>
        <begin position="1"/>
        <end position="29"/>
    </location>
</feature>
<keyword evidence="3" id="KW-0479">Metal-binding</keyword>
<dbReference type="OrthoDB" id="692274at2759"/>
<keyword evidence="5" id="KW-0238">DNA-binding</keyword>
<dbReference type="GO" id="GO:0046872">
    <property type="term" value="F:metal ion binding"/>
    <property type="evidence" value="ECO:0007669"/>
    <property type="project" value="UniProtKB-KW"/>
</dbReference>
<dbReference type="AlphaFoldDB" id="A0A8J5KY35"/>
<dbReference type="InterPro" id="IPR006511">
    <property type="entry name" value="SHI_C"/>
</dbReference>
<evidence type="ECO:0008006" key="11">
    <source>
        <dbReference type="Google" id="ProtNLM"/>
    </source>
</evidence>
<organism evidence="9 10">
    <name type="scientific">Zingiber officinale</name>
    <name type="common">Ginger</name>
    <name type="synonym">Amomum zingiber</name>
    <dbReference type="NCBI Taxonomy" id="94328"/>
    <lineage>
        <taxon>Eukaryota</taxon>
        <taxon>Viridiplantae</taxon>
        <taxon>Streptophyta</taxon>
        <taxon>Embryophyta</taxon>
        <taxon>Tracheophyta</taxon>
        <taxon>Spermatophyta</taxon>
        <taxon>Magnoliopsida</taxon>
        <taxon>Liliopsida</taxon>
        <taxon>Zingiberales</taxon>
        <taxon>Zingiberaceae</taxon>
        <taxon>Zingiber</taxon>
    </lineage>
</organism>
<keyword evidence="7" id="KW-0539">Nucleus</keyword>
<dbReference type="EMBL" id="JACMSC010000012">
    <property type="protein sequence ID" value="KAG6494875.1"/>
    <property type="molecule type" value="Genomic_DNA"/>
</dbReference>
<evidence type="ECO:0000256" key="7">
    <source>
        <dbReference type="ARBA" id="ARBA00023242"/>
    </source>
</evidence>
<feature type="region of interest" description="Disordered" evidence="8">
    <location>
        <begin position="135"/>
        <end position="181"/>
    </location>
</feature>